<proteinExistence type="predicted"/>
<dbReference type="AlphaFoldDB" id="A0A192CJR7"/>
<dbReference type="Proteomes" id="UP000183316">
    <property type="component" value="Chromosome"/>
</dbReference>
<sequence>MNIDGEHLERKLLCLIGHNFPVFASYLIEIV</sequence>
<accession>A0A192CJR7</accession>
<gene>
    <name evidence="1" type="ORF">WLH_04889</name>
</gene>
<dbReference type="EMBL" id="CP015085">
    <property type="protein sequence ID" value="ANK06150.1"/>
    <property type="molecule type" value="Genomic_DNA"/>
</dbReference>
<name>A0A192CJR7_ECO25</name>
<reference evidence="1 2" key="1">
    <citation type="submission" date="2016-03" db="EMBL/GenBank/DDBJ databases">
        <title>Genome Sequence and Comparative Pathogenic Determinants of Uropathogenic Escherichia coli O25b:H4, a Clinical Isolate from Saudi Arabia.</title>
        <authorList>
            <person name="Alyamani E.A.J."/>
            <person name="Khiyami M.A."/>
            <person name="Booq R.Y."/>
            <person name="Bahwerth F.S."/>
            <person name="Vaisvil B."/>
            <person name="Schmitt D.P."/>
            <person name="Kapatral V."/>
        </authorList>
    </citation>
    <scope>NUCLEOTIDE SEQUENCE [LARGE SCALE GENOMIC DNA]</scope>
    <source>
        <strain evidence="1 2">O25b:H4</strain>
    </source>
</reference>
<protein>
    <submittedName>
        <fullName evidence="1">Uncharacterized protein</fullName>
    </submittedName>
</protein>
<evidence type="ECO:0000313" key="1">
    <source>
        <dbReference type="EMBL" id="ANK06150.1"/>
    </source>
</evidence>
<organism evidence="1 2">
    <name type="scientific">Escherichia coli O25b:H4</name>
    <dbReference type="NCBI Taxonomy" id="941280"/>
    <lineage>
        <taxon>Bacteria</taxon>
        <taxon>Pseudomonadati</taxon>
        <taxon>Pseudomonadota</taxon>
        <taxon>Gammaproteobacteria</taxon>
        <taxon>Enterobacterales</taxon>
        <taxon>Enterobacteriaceae</taxon>
        <taxon>Escherichia</taxon>
    </lineage>
</organism>
<evidence type="ECO:0000313" key="2">
    <source>
        <dbReference type="Proteomes" id="UP000183316"/>
    </source>
</evidence>